<dbReference type="InterPro" id="IPR002035">
    <property type="entry name" value="VWF_A"/>
</dbReference>
<dbReference type="PANTHER" id="PTHR24020">
    <property type="entry name" value="COLLAGEN ALPHA"/>
    <property type="match status" value="1"/>
</dbReference>
<gene>
    <name evidence="3" type="ORF">PEVE_00038828</name>
</gene>
<name>A0ABN8LQ03_9CNID</name>
<dbReference type="EMBL" id="CALNXI010000067">
    <property type="protein sequence ID" value="CAH3017643.1"/>
    <property type="molecule type" value="Genomic_DNA"/>
</dbReference>
<evidence type="ECO:0000259" key="2">
    <source>
        <dbReference type="PROSITE" id="PS50234"/>
    </source>
</evidence>
<feature type="chain" id="PRO_5047317424" description="VWFA domain-containing protein" evidence="1">
    <location>
        <begin position="18"/>
        <end position="317"/>
    </location>
</feature>
<keyword evidence="1" id="KW-0732">Signal</keyword>
<evidence type="ECO:0000313" key="3">
    <source>
        <dbReference type="EMBL" id="CAH3017643.1"/>
    </source>
</evidence>
<dbReference type="PROSITE" id="PS50234">
    <property type="entry name" value="VWFA"/>
    <property type="match status" value="1"/>
</dbReference>
<dbReference type="PRINTS" id="PR00453">
    <property type="entry name" value="VWFADOMAIN"/>
</dbReference>
<evidence type="ECO:0000256" key="1">
    <source>
        <dbReference type="SAM" id="SignalP"/>
    </source>
</evidence>
<dbReference type="Proteomes" id="UP001159427">
    <property type="component" value="Unassembled WGS sequence"/>
</dbReference>
<comment type="caution">
    <text evidence="3">The sequence shown here is derived from an EMBL/GenBank/DDBJ whole genome shotgun (WGS) entry which is preliminary data.</text>
</comment>
<dbReference type="Pfam" id="PF00092">
    <property type="entry name" value="VWA"/>
    <property type="match status" value="1"/>
</dbReference>
<dbReference type="SUPFAM" id="SSF53300">
    <property type="entry name" value="vWA-like"/>
    <property type="match status" value="1"/>
</dbReference>
<reference evidence="3 4" key="1">
    <citation type="submission" date="2022-05" db="EMBL/GenBank/DDBJ databases">
        <authorList>
            <consortium name="Genoscope - CEA"/>
            <person name="William W."/>
        </authorList>
    </citation>
    <scope>NUCLEOTIDE SEQUENCE [LARGE SCALE GENOMIC DNA]</scope>
</reference>
<organism evidence="3 4">
    <name type="scientific">Porites evermanni</name>
    <dbReference type="NCBI Taxonomy" id="104178"/>
    <lineage>
        <taxon>Eukaryota</taxon>
        <taxon>Metazoa</taxon>
        <taxon>Cnidaria</taxon>
        <taxon>Anthozoa</taxon>
        <taxon>Hexacorallia</taxon>
        <taxon>Scleractinia</taxon>
        <taxon>Fungiina</taxon>
        <taxon>Poritidae</taxon>
        <taxon>Porites</taxon>
    </lineage>
</organism>
<keyword evidence="4" id="KW-1185">Reference proteome</keyword>
<dbReference type="SMART" id="SM00327">
    <property type="entry name" value="VWA"/>
    <property type="match status" value="1"/>
</dbReference>
<protein>
    <recommendedName>
        <fullName evidence="2">VWFA domain-containing protein</fullName>
    </recommendedName>
</protein>
<proteinExistence type="predicted"/>
<accession>A0ABN8LQ03</accession>
<feature type="domain" description="VWFA" evidence="2">
    <location>
        <begin position="108"/>
        <end position="291"/>
    </location>
</feature>
<dbReference type="InterPro" id="IPR036465">
    <property type="entry name" value="vWFA_dom_sf"/>
</dbReference>
<dbReference type="PANTHER" id="PTHR24020:SF20">
    <property type="entry name" value="PH DOMAIN-CONTAINING PROTEIN"/>
    <property type="match status" value="1"/>
</dbReference>
<dbReference type="Gene3D" id="3.40.50.410">
    <property type="entry name" value="von Willebrand factor, type A domain"/>
    <property type="match status" value="1"/>
</dbReference>
<dbReference type="CDD" id="cd01450">
    <property type="entry name" value="vWFA_subfamily_ECM"/>
    <property type="match status" value="1"/>
</dbReference>
<evidence type="ECO:0000313" key="4">
    <source>
        <dbReference type="Proteomes" id="UP001159427"/>
    </source>
</evidence>
<feature type="signal peptide" evidence="1">
    <location>
        <begin position="1"/>
        <end position="17"/>
    </location>
</feature>
<sequence>MITCAFFLTLLVITVFGGKIEEEGANVHKSKESAIRNCTLKKLRESGSNNIIQVEETSDSRRRFSNLRFIKHNYFLEKSHHDQTARPPGCPPCPLLGKPSPFCNADMDLGFVVEASASVERHGQGNFKRILDFVEWTVRKFSISPTKTRVGLVTYGAKTDLVFDFQSPQRKSAIVRALRKASKQSLTSSNTGYALSMAGYYLFGRKTSSLVSRKDVPKILIVITDGRSTDSVTKPAFKIKRYGVRIYSVGVGRYFDIRQLETMASRPVSDNVFIGPFNKLQYIRDGLVRSVCYGVGGFLNKPGNRQCLCKHGSKRPS</sequence>
<dbReference type="InterPro" id="IPR050525">
    <property type="entry name" value="ECM_Assembly_Org"/>
</dbReference>